<sequence>MFKLLGFGWLTDVGLFGYLAAWEVFVSILGEVVAATNPDELLEALATITDDQWYREFTASTVIALLAYFNSPCSACRPLL</sequence>
<gene>
    <name evidence="1" type="ordered locus">MLBr00472</name>
</gene>
<evidence type="ECO:0000313" key="1">
    <source>
        <dbReference type="EMBL" id="CAR70565.1"/>
    </source>
</evidence>
<dbReference type="KEGG" id="mlb:MLBr00472"/>
<dbReference type="HOGENOM" id="CLU_2585908_0_0_11"/>
<dbReference type="AlphaFoldDB" id="A0A0H3MPJ8"/>
<dbReference type="EMBL" id="FM211192">
    <property type="protein sequence ID" value="CAR70565.1"/>
    <property type="molecule type" value="Genomic_DNA"/>
</dbReference>
<organism evidence="1 2">
    <name type="scientific">Mycobacterium leprae (strain Br4923)</name>
    <dbReference type="NCBI Taxonomy" id="561304"/>
    <lineage>
        <taxon>Bacteria</taxon>
        <taxon>Bacillati</taxon>
        <taxon>Actinomycetota</taxon>
        <taxon>Actinomycetes</taxon>
        <taxon>Mycobacteriales</taxon>
        <taxon>Mycobacteriaceae</taxon>
        <taxon>Mycobacterium</taxon>
    </lineage>
</organism>
<name>A0A0H3MPJ8_MYCLB</name>
<dbReference type="Proteomes" id="UP000006900">
    <property type="component" value="Chromosome"/>
</dbReference>
<protein>
    <submittedName>
        <fullName evidence="1">Uncharacterized protein</fullName>
    </submittedName>
</protein>
<accession>A0A0H3MPJ8</accession>
<evidence type="ECO:0000313" key="2">
    <source>
        <dbReference type="Proteomes" id="UP000006900"/>
    </source>
</evidence>
<reference evidence="1 2" key="1">
    <citation type="journal article" date="2009" name="Nat. Genet.">
        <title>Comparative genomic and phylogeographic analysis of Mycobacterium leprae.</title>
        <authorList>
            <person name="Monot M."/>
            <person name="Honore N."/>
            <person name="Garnier T."/>
            <person name="Zidane N."/>
            <person name="Sherafi D."/>
            <person name="Paniz-Mondolfi A."/>
            <person name="Matsuoka M."/>
            <person name="Taylor G.M."/>
            <person name="Donoghue H.D."/>
            <person name="Bouwman A."/>
            <person name="Mays S."/>
            <person name="Watson C."/>
            <person name="Lockwood D."/>
            <person name="Khamispour A."/>
            <person name="Dowlati Y."/>
            <person name="Jianping S."/>
            <person name="Rea T.H."/>
            <person name="Vera-Cabrera L."/>
            <person name="Stefani M.M."/>
            <person name="Banu S."/>
            <person name="Macdonald M."/>
            <person name="Sapkota B.R."/>
            <person name="Spencer J.S."/>
            <person name="Thomas J."/>
            <person name="Harshman K."/>
            <person name="Singh P."/>
            <person name="Busso P."/>
            <person name="Gattiker A."/>
            <person name="Rougemont J."/>
            <person name="Brennan P.J."/>
            <person name="Cole S.T."/>
        </authorList>
    </citation>
    <scope>NUCLEOTIDE SEQUENCE [LARGE SCALE GENOMIC DNA]</scope>
    <source>
        <strain evidence="2">Br4923</strain>
    </source>
</reference>
<proteinExistence type="predicted"/>